<reference evidence="1 2" key="2">
    <citation type="journal article" date="2013" name="Plant Cell Physiol.">
        <title>Rice Annotation Project Database (RAP-DB): an integrative and interactive database for rice genomics.</title>
        <authorList>
            <person name="Sakai H."/>
            <person name="Lee S.S."/>
            <person name="Tanaka T."/>
            <person name="Numa H."/>
            <person name="Kim J."/>
            <person name="Kawahara Y."/>
            <person name="Wakimoto H."/>
            <person name="Yang C.C."/>
            <person name="Iwamoto M."/>
            <person name="Abe T."/>
            <person name="Yamada Y."/>
            <person name="Muto A."/>
            <person name="Inokuchi H."/>
            <person name="Ikemura T."/>
            <person name="Matsumoto T."/>
            <person name="Sasaki T."/>
            <person name="Itoh T."/>
        </authorList>
    </citation>
    <scope>NUCLEOTIDE SEQUENCE [LARGE SCALE GENOMIC DNA]</scope>
    <source>
        <strain evidence="2">cv. Nipponbare</strain>
    </source>
</reference>
<name>A0A0P0XUH3_ORYSJ</name>
<dbReference type="EMBL" id="AP014966">
    <property type="protein sequence ID" value="BAT10989.1"/>
    <property type="molecule type" value="Genomic_DNA"/>
</dbReference>
<sequence length="177" mass="19902">HFVLQEAGVQSVSRKSIFSTRENGLPTQDCRHGDNDGDDTCGQRRRRFFPAVAVHRHDHRGAGLSRTQDQRVLQHLESRLPLPPQLLSVQRRRPHLACLSYYPNGCRDSNKDCISIFLALEGIVTEDRRTCWQKLHSACSIDTGTRCCRTPITPNSVTFQHILVVQGGSKTSLGETN</sequence>
<dbReference type="InParanoid" id="A0A0P0XUH3"/>
<accession>A0A0P0XUH3</accession>
<dbReference type="SUPFAM" id="SSF49599">
    <property type="entry name" value="TRAF domain-like"/>
    <property type="match status" value="1"/>
</dbReference>
<reference evidence="2" key="1">
    <citation type="journal article" date="2005" name="Nature">
        <title>The map-based sequence of the rice genome.</title>
        <authorList>
            <consortium name="International rice genome sequencing project (IRGSP)"/>
            <person name="Matsumoto T."/>
            <person name="Wu J."/>
            <person name="Kanamori H."/>
            <person name="Katayose Y."/>
            <person name="Fujisawa M."/>
            <person name="Namiki N."/>
            <person name="Mizuno H."/>
            <person name="Yamamoto K."/>
            <person name="Antonio B.A."/>
            <person name="Baba T."/>
            <person name="Sakata K."/>
            <person name="Nagamura Y."/>
            <person name="Aoki H."/>
            <person name="Arikawa K."/>
            <person name="Arita K."/>
            <person name="Bito T."/>
            <person name="Chiden Y."/>
            <person name="Fujitsuka N."/>
            <person name="Fukunaka R."/>
            <person name="Hamada M."/>
            <person name="Harada C."/>
            <person name="Hayashi A."/>
            <person name="Hijishita S."/>
            <person name="Honda M."/>
            <person name="Hosokawa S."/>
            <person name="Ichikawa Y."/>
            <person name="Idonuma A."/>
            <person name="Iijima M."/>
            <person name="Ikeda M."/>
            <person name="Ikeno M."/>
            <person name="Ito K."/>
            <person name="Ito S."/>
            <person name="Ito T."/>
            <person name="Ito Y."/>
            <person name="Ito Y."/>
            <person name="Iwabuchi A."/>
            <person name="Kamiya K."/>
            <person name="Karasawa W."/>
            <person name="Kurita K."/>
            <person name="Katagiri S."/>
            <person name="Kikuta A."/>
            <person name="Kobayashi H."/>
            <person name="Kobayashi N."/>
            <person name="Machita K."/>
            <person name="Maehara T."/>
            <person name="Masukawa M."/>
            <person name="Mizubayashi T."/>
            <person name="Mukai Y."/>
            <person name="Nagasaki H."/>
            <person name="Nagata Y."/>
            <person name="Naito S."/>
            <person name="Nakashima M."/>
            <person name="Nakama Y."/>
            <person name="Nakamichi Y."/>
            <person name="Nakamura M."/>
            <person name="Meguro A."/>
            <person name="Negishi M."/>
            <person name="Ohta I."/>
            <person name="Ohta T."/>
            <person name="Okamoto M."/>
            <person name="Ono N."/>
            <person name="Saji S."/>
            <person name="Sakaguchi M."/>
            <person name="Sakai K."/>
            <person name="Shibata M."/>
            <person name="Shimokawa T."/>
            <person name="Song J."/>
            <person name="Takazaki Y."/>
            <person name="Terasawa K."/>
            <person name="Tsugane M."/>
            <person name="Tsuji K."/>
            <person name="Ueda S."/>
            <person name="Waki K."/>
            <person name="Yamagata H."/>
            <person name="Yamamoto M."/>
            <person name="Yamamoto S."/>
            <person name="Yamane H."/>
            <person name="Yoshiki S."/>
            <person name="Yoshihara R."/>
            <person name="Yukawa K."/>
            <person name="Zhong H."/>
            <person name="Yano M."/>
            <person name="Yuan Q."/>
            <person name="Ouyang S."/>
            <person name="Liu J."/>
            <person name="Jones K.M."/>
            <person name="Gansberger K."/>
            <person name="Moffat K."/>
            <person name="Hill J."/>
            <person name="Bera J."/>
            <person name="Fadrosh D."/>
            <person name="Jin S."/>
            <person name="Johri S."/>
            <person name="Kim M."/>
            <person name="Overton L."/>
            <person name="Reardon M."/>
            <person name="Tsitrin T."/>
            <person name="Vuong H."/>
            <person name="Weaver B."/>
            <person name="Ciecko A."/>
            <person name="Tallon L."/>
            <person name="Jackson J."/>
            <person name="Pai G."/>
            <person name="Aken S.V."/>
            <person name="Utterback T."/>
            <person name="Reidmuller S."/>
            <person name="Feldblyum T."/>
            <person name="Hsiao J."/>
            <person name="Zismann V."/>
            <person name="Iobst S."/>
            <person name="de Vazeille A.R."/>
            <person name="Buell C.R."/>
            <person name="Ying K."/>
            <person name="Li Y."/>
            <person name="Lu T."/>
            <person name="Huang Y."/>
            <person name="Zhao Q."/>
            <person name="Feng Q."/>
            <person name="Zhang L."/>
            <person name="Zhu J."/>
            <person name="Weng Q."/>
            <person name="Mu J."/>
            <person name="Lu Y."/>
            <person name="Fan D."/>
            <person name="Liu Y."/>
            <person name="Guan J."/>
            <person name="Zhang Y."/>
            <person name="Yu S."/>
            <person name="Liu X."/>
            <person name="Zhang Y."/>
            <person name="Hong G."/>
            <person name="Han B."/>
            <person name="Choisne N."/>
            <person name="Demange N."/>
            <person name="Orjeda G."/>
            <person name="Samain S."/>
            <person name="Cattolico L."/>
            <person name="Pelletier E."/>
            <person name="Couloux A."/>
            <person name="Segurens B."/>
            <person name="Wincker P."/>
            <person name="D'Hont A."/>
            <person name="Scarpelli C."/>
            <person name="Weissenbach J."/>
            <person name="Salanoubat M."/>
            <person name="Quetier F."/>
            <person name="Yu Y."/>
            <person name="Kim H.R."/>
            <person name="Rambo T."/>
            <person name="Currie J."/>
            <person name="Collura K."/>
            <person name="Luo M."/>
            <person name="Yang T."/>
            <person name="Ammiraju J.S.S."/>
            <person name="Engler F."/>
            <person name="Soderlund C."/>
            <person name="Wing R.A."/>
            <person name="Palmer L.E."/>
            <person name="de la Bastide M."/>
            <person name="Spiegel L."/>
            <person name="Nascimento L."/>
            <person name="Zutavern T."/>
            <person name="O'Shaughnessy A."/>
            <person name="Dike S."/>
            <person name="Dedhia N."/>
            <person name="Preston R."/>
            <person name="Balija V."/>
            <person name="McCombie W.R."/>
            <person name="Chow T."/>
            <person name="Chen H."/>
            <person name="Chung M."/>
            <person name="Chen C."/>
            <person name="Shaw J."/>
            <person name="Wu H."/>
            <person name="Hsiao K."/>
            <person name="Chao Y."/>
            <person name="Chu M."/>
            <person name="Cheng C."/>
            <person name="Hour A."/>
            <person name="Lee P."/>
            <person name="Lin S."/>
            <person name="Lin Y."/>
            <person name="Liou J."/>
            <person name="Liu S."/>
            <person name="Hsing Y."/>
            <person name="Raghuvanshi S."/>
            <person name="Mohanty A."/>
            <person name="Bharti A.K."/>
            <person name="Gaur A."/>
            <person name="Gupta V."/>
            <person name="Kumar D."/>
            <person name="Ravi V."/>
            <person name="Vij S."/>
            <person name="Kapur A."/>
            <person name="Khurana P."/>
            <person name="Khurana P."/>
            <person name="Khurana J.P."/>
            <person name="Tyagi A.K."/>
            <person name="Gaikwad K."/>
            <person name="Singh A."/>
            <person name="Dalal V."/>
            <person name="Srivastava S."/>
            <person name="Dixit A."/>
            <person name="Pal A.K."/>
            <person name="Ghazi I.A."/>
            <person name="Yadav M."/>
            <person name="Pandit A."/>
            <person name="Bhargava A."/>
            <person name="Sureshbabu K."/>
            <person name="Batra K."/>
            <person name="Sharma T.R."/>
            <person name="Mohapatra T."/>
            <person name="Singh N.K."/>
            <person name="Messing J."/>
            <person name="Nelson A.B."/>
            <person name="Fuks G."/>
            <person name="Kavchok S."/>
            <person name="Keizer G."/>
            <person name="Linton E."/>
            <person name="Llaca V."/>
            <person name="Song R."/>
            <person name="Tanyolac B."/>
            <person name="Young S."/>
            <person name="Ho-Il K."/>
            <person name="Hahn J.H."/>
            <person name="Sangsakoo G."/>
            <person name="Vanavichit A."/>
            <person name="de Mattos Luiz.A.T."/>
            <person name="Zimmer P.D."/>
            <person name="Malone G."/>
            <person name="Dellagostin O."/>
            <person name="de Oliveira A.C."/>
            <person name="Bevan M."/>
            <person name="Bancroft I."/>
            <person name="Minx P."/>
            <person name="Cordum H."/>
            <person name="Wilson R."/>
            <person name="Cheng Z."/>
            <person name="Jin W."/>
            <person name="Jiang J."/>
            <person name="Leong S.A."/>
            <person name="Iwama H."/>
            <person name="Gojobori T."/>
            <person name="Itoh T."/>
            <person name="Niimura Y."/>
            <person name="Fujii Y."/>
            <person name="Habara T."/>
            <person name="Sakai H."/>
            <person name="Sato Y."/>
            <person name="Wilson G."/>
            <person name="Kumar K."/>
            <person name="McCouch S."/>
            <person name="Juretic N."/>
            <person name="Hoen D."/>
            <person name="Wright S."/>
            <person name="Bruskiewich R."/>
            <person name="Bureau T."/>
            <person name="Miyao A."/>
            <person name="Hirochika H."/>
            <person name="Nishikawa T."/>
            <person name="Kadowaki K."/>
            <person name="Sugiura M."/>
            <person name="Burr B."/>
            <person name="Sasaki T."/>
        </authorList>
    </citation>
    <scope>NUCLEOTIDE SEQUENCE [LARGE SCALE GENOMIC DNA]</scope>
    <source>
        <strain evidence="2">cv. Nipponbare</strain>
    </source>
</reference>
<proteinExistence type="predicted"/>
<reference evidence="1 2" key="3">
    <citation type="journal article" date="2013" name="Rice">
        <title>Improvement of the Oryza sativa Nipponbare reference genome using next generation sequence and optical map data.</title>
        <authorList>
            <person name="Kawahara Y."/>
            <person name="de la Bastide M."/>
            <person name="Hamilton J.P."/>
            <person name="Kanamori H."/>
            <person name="McCombie W.R."/>
            <person name="Ouyang S."/>
            <person name="Schwartz D.C."/>
            <person name="Tanaka T."/>
            <person name="Wu J."/>
            <person name="Zhou S."/>
            <person name="Childs K.L."/>
            <person name="Davidson R.M."/>
            <person name="Lin H."/>
            <person name="Quesada-Ocampo L."/>
            <person name="Vaillancourt B."/>
            <person name="Sakai H."/>
            <person name="Lee S.S."/>
            <person name="Kim J."/>
            <person name="Numa H."/>
            <person name="Itoh T."/>
            <person name="Buell C.R."/>
            <person name="Matsumoto T."/>
        </authorList>
    </citation>
    <scope>NUCLEOTIDE SEQUENCE [LARGE SCALE GENOMIC DNA]</scope>
    <source>
        <strain evidence="2">cv. Nipponbare</strain>
    </source>
</reference>
<keyword evidence="2" id="KW-1185">Reference proteome</keyword>
<evidence type="ECO:0000313" key="2">
    <source>
        <dbReference type="Proteomes" id="UP000059680"/>
    </source>
</evidence>
<protein>
    <submittedName>
        <fullName evidence="1">Os10g0436700 protein</fullName>
    </submittedName>
</protein>
<dbReference type="PaxDb" id="39947-A0A0P0XUH3"/>
<evidence type="ECO:0000313" key="1">
    <source>
        <dbReference type="EMBL" id="BAT10989.1"/>
    </source>
</evidence>
<dbReference type="AlphaFoldDB" id="A0A0P0XUH3"/>
<organism evidence="1 2">
    <name type="scientific">Oryza sativa subsp. japonica</name>
    <name type="common">Rice</name>
    <dbReference type="NCBI Taxonomy" id="39947"/>
    <lineage>
        <taxon>Eukaryota</taxon>
        <taxon>Viridiplantae</taxon>
        <taxon>Streptophyta</taxon>
        <taxon>Embryophyta</taxon>
        <taxon>Tracheophyta</taxon>
        <taxon>Spermatophyta</taxon>
        <taxon>Magnoliopsida</taxon>
        <taxon>Liliopsida</taxon>
        <taxon>Poales</taxon>
        <taxon>Poaceae</taxon>
        <taxon>BOP clade</taxon>
        <taxon>Oryzoideae</taxon>
        <taxon>Oryzeae</taxon>
        <taxon>Oryzinae</taxon>
        <taxon>Oryza</taxon>
        <taxon>Oryza sativa</taxon>
    </lineage>
</organism>
<dbReference type="Proteomes" id="UP000059680">
    <property type="component" value="Chromosome 10"/>
</dbReference>
<dbReference type="STRING" id="39947.A0A0P0XUH3"/>
<feature type="non-terminal residue" evidence="1">
    <location>
        <position position="1"/>
    </location>
</feature>
<dbReference type="Gramene" id="Os10t0436700-00">
    <property type="protein sequence ID" value="Os10t0436700-00"/>
    <property type="gene ID" value="Os10g0436700"/>
</dbReference>
<gene>
    <name evidence="1" type="ordered locus">Os10g0436700</name>
    <name evidence="1" type="ORF">OSNPB_100436700</name>
</gene>